<evidence type="ECO:0000313" key="2">
    <source>
        <dbReference type="EMBL" id="PSR53394.1"/>
    </source>
</evidence>
<proteinExistence type="predicted"/>
<feature type="signal peptide" evidence="1">
    <location>
        <begin position="1"/>
        <end position="25"/>
    </location>
</feature>
<sequence length="71" mass="7455">MHHLKWRTAFLWLSLLNLGLLASCASDNEEDLYPTTGTCDTSAVTFSGTVTSILENRGCVGCHGVAAPSGG</sequence>
<feature type="chain" id="PRO_5015511193" description="Cytochrome c domain-containing protein" evidence="1">
    <location>
        <begin position="26"/>
        <end position="71"/>
    </location>
</feature>
<evidence type="ECO:0000313" key="3">
    <source>
        <dbReference type="Proteomes" id="UP000240357"/>
    </source>
</evidence>
<keyword evidence="3" id="KW-1185">Reference proteome</keyword>
<dbReference type="Proteomes" id="UP000240357">
    <property type="component" value="Unassembled WGS sequence"/>
</dbReference>
<evidence type="ECO:0008006" key="4">
    <source>
        <dbReference type="Google" id="ProtNLM"/>
    </source>
</evidence>
<accession>A0A2T2YD16</accession>
<protein>
    <recommendedName>
        <fullName evidence="4">Cytochrome c domain-containing protein</fullName>
    </recommendedName>
</protein>
<gene>
    <name evidence="2" type="ORF">AHMF7605_07565</name>
</gene>
<organism evidence="2 3">
    <name type="scientific">Adhaeribacter arboris</name>
    <dbReference type="NCBI Taxonomy" id="2072846"/>
    <lineage>
        <taxon>Bacteria</taxon>
        <taxon>Pseudomonadati</taxon>
        <taxon>Bacteroidota</taxon>
        <taxon>Cytophagia</taxon>
        <taxon>Cytophagales</taxon>
        <taxon>Hymenobacteraceae</taxon>
        <taxon>Adhaeribacter</taxon>
    </lineage>
</organism>
<evidence type="ECO:0000256" key="1">
    <source>
        <dbReference type="SAM" id="SignalP"/>
    </source>
</evidence>
<dbReference type="AlphaFoldDB" id="A0A2T2YD16"/>
<reference evidence="2 3" key="1">
    <citation type="submission" date="2018-03" db="EMBL/GenBank/DDBJ databases">
        <title>Adhaeribacter sp. HMF7605 Genome sequencing and assembly.</title>
        <authorList>
            <person name="Kang H."/>
            <person name="Kang J."/>
            <person name="Cha I."/>
            <person name="Kim H."/>
            <person name="Joh K."/>
        </authorList>
    </citation>
    <scope>NUCLEOTIDE SEQUENCE [LARGE SCALE GENOMIC DNA]</scope>
    <source>
        <strain evidence="2 3">HMF7605</strain>
    </source>
</reference>
<dbReference type="PROSITE" id="PS51257">
    <property type="entry name" value="PROKAR_LIPOPROTEIN"/>
    <property type="match status" value="1"/>
</dbReference>
<dbReference type="EMBL" id="PYFT01000001">
    <property type="protein sequence ID" value="PSR53394.1"/>
    <property type="molecule type" value="Genomic_DNA"/>
</dbReference>
<comment type="caution">
    <text evidence="2">The sequence shown here is derived from an EMBL/GenBank/DDBJ whole genome shotgun (WGS) entry which is preliminary data.</text>
</comment>
<keyword evidence="1" id="KW-0732">Signal</keyword>
<name>A0A2T2YD16_9BACT</name>